<evidence type="ECO:0000259" key="3">
    <source>
        <dbReference type="SMART" id="SM00829"/>
    </source>
</evidence>
<name>A0A6G4XNV6_9ACTN</name>
<dbReference type="SUPFAM" id="SSF51735">
    <property type="entry name" value="NAD(P)-binding Rossmann-fold domains"/>
    <property type="match status" value="1"/>
</dbReference>
<dbReference type="RefSeq" id="WP_165334682.1">
    <property type="nucleotide sequence ID" value="NZ_JAAKZW010000139.1"/>
</dbReference>
<dbReference type="Pfam" id="PF08240">
    <property type="entry name" value="ADH_N"/>
    <property type="match status" value="1"/>
</dbReference>
<keyword evidence="1" id="KW-0521">NADP</keyword>
<dbReference type="GO" id="GO:0016651">
    <property type="term" value="F:oxidoreductase activity, acting on NAD(P)H"/>
    <property type="evidence" value="ECO:0007669"/>
    <property type="project" value="TreeGrafter"/>
</dbReference>
<feature type="domain" description="Enoyl reductase (ER)" evidence="3">
    <location>
        <begin position="24"/>
        <end position="338"/>
    </location>
</feature>
<evidence type="ECO:0000256" key="2">
    <source>
        <dbReference type="ARBA" id="ARBA00023002"/>
    </source>
</evidence>
<sequence>MTTDTQHKGRTAGVTRAVVFDSLGGPEVLKVEEVPLPSPGVGEIQVRVEAIGLNRAEALFRSGGYYYRATLPGSRLGYEAAGVVEAVGEGVTAHAPGDQVLATAGFDFGTHGVHAERVVHPAEFWVRRPEGVDARTAAAAWLTYTTAYGALHETARMAPGDHVLITGASSGVGTAAIQVVRRAGAIPVVTTRGEGKRERLLELGAAHVIVTDTEDLVKEVHRITGGKGADLAFDAIGGPGFTTVGDALRPGGTVVLYGWLNPGPIHLSFNWPLTVHTYNNGVLIDDPAFRDRAHAYLASGLASGALAPVIAETFDGLDRIQEAHRLMESSAHTGKIVVRVA</sequence>
<gene>
    <name evidence="4" type="ORF">G6045_26805</name>
</gene>
<dbReference type="Gene3D" id="3.90.180.10">
    <property type="entry name" value="Medium-chain alcohol dehydrogenases, catalytic domain"/>
    <property type="match status" value="1"/>
</dbReference>
<evidence type="ECO:0000313" key="5">
    <source>
        <dbReference type="Proteomes" id="UP000481109"/>
    </source>
</evidence>
<dbReference type="EMBL" id="JAAKZW010000139">
    <property type="protein sequence ID" value="NGO79235.1"/>
    <property type="molecule type" value="Genomic_DNA"/>
</dbReference>
<dbReference type="PANTHER" id="PTHR48106:SF5">
    <property type="entry name" value="ZINC-CONTAINING ALCOHOL DEHYDROGENASE"/>
    <property type="match status" value="1"/>
</dbReference>
<evidence type="ECO:0000256" key="1">
    <source>
        <dbReference type="ARBA" id="ARBA00022857"/>
    </source>
</evidence>
<dbReference type="PANTHER" id="PTHR48106">
    <property type="entry name" value="QUINONE OXIDOREDUCTASE PIG3-RELATED"/>
    <property type="match status" value="1"/>
</dbReference>
<accession>A0A6G4XNV6</accession>
<dbReference type="InterPro" id="IPR036291">
    <property type="entry name" value="NAD(P)-bd_dom_sf"/>
</dbReference>
<reference evidence="4 5" key="1">
    <citation type="submission" date="2020-02" db="EMBL/GenBank/DDBJ databases">
        <title>Whole-genome analyses of novel actinobacteria.</title>
        <authorList>
            <person name="Sahin N."/>
            <person name="Tokatli A."/>
        </authorList>
    </citation>
    <scope>NUCLEOTIDE SEQUENCE [LARGE SCALE GENOMIC DNA]</scope>
    <source>
        <strain evidence="4 5">YC504</strain>
    </source>
</reference>
<dbReference type="InterPro" id="IPR020843">
    <property type="entry name" value="ER"/>
</dbReference>
<dbReference type="Gene3D" id="3.40.50.720">
    <property type="entry name" value="NAD(P)-binding Rossmann-like Domain"/>
    <property type="match status" value="1"/>
</dbReference>
<keyword evidence="5" id="KW-1185">Reference proteome</keyword>
<dbReference type="InterPro" id="IPR013154">
    <property type="entry name" value="ADH-like_N"/>
</dbReference>
<dbReference type="CDD" id="cd08268">
    <property type="entry name" value="MDR2"/>
    <property type="match status" value="1"/>
</dbReference>
<dbReference type="Proteomes" id="UP000481109">
    <property type="component" value="Unassembled WGS sequence"/>
</dbReference>
<keyword evidence="2" id="KW-0560">Oxidoreductase</keyword>
<dbReference type="InterPro" id="IPR013149">
    <property type="entry name" value="ADH-like_C"/>
</dbReference>
<organism evidence="4 5">
    <name type="scientific">Streptomyces mesophilus</name>
    <dbReference type="NCBI Taxonomy" id="1775132"/>
    <lineage>
        <taxon>Bacteria</taxon>
        <taxon>Bacillati</taxon>
        <taxon>Actinomycetota</taxon>
        <taxon>Actinomycetes</taxon>
        <taxon>Kitasatosporales</taxon>
        <taxon>Streptomycetaceae</taxon>
        <taxon>Streptomyces</taxon>
    </lineage>
</organism>
<dbReference type="AlphaFoldDB" id="A0A6G4XNV6"/>
<proteinExistence type="predicted"/>
<evidence type="ECO:0000313" key="4">
    <source>
        <dbReference type="EMBL" id="NGO79235.1"/>
    </source>
</evidence>
<dbReference type="SUPFAM" id="SSF50129">
    <property type="entry name" value="GroES-like"/>
    <property type="match status" value="1"/>
</dbReference>
<dbReference type="InterPro" id="IPR011032">
    <property type="entry name" value="GroES-like_sf"/>
</dbReference>
<dbReference type="SMART" id="SM00829">
    <property type="entry name" value="PKS_ER"/>
    <property type="match status" value="1"/>
</dbReference>
<dbReference type="GO" id="GO:0070402">
    <property type="term" value="F:NADPH binding"/>
    <property type="evidence" value="ECO:0007669"/>
    <property type="project" value="TreeGrafter"/>
</dbReference>
<dbReference type="Pfam" id="PF00107">
    <property type="entry name" value="ADH_zinc_N"/>
    <property type="match status" value="1"/>
</dbReference>
<comment type="caution">
    <text evidence="4">The sequence shown here is derived from an EMBL/GenBank/DDBJ whole genome shotgun (WGS) entry which is preliminary data.</text>
</comment>
<protein>
    <submittedName>
        <fullName evidence="4">Zinc-dependent alcohol dehydrogenase family protein</fullName>
    </submittedName>
</protein>